<name>A0ACC0ES22_9BASI</name>
<keyword evidence="2" id="KW-1185">Reference proteome</keyword>
<organism evidence="1 2">
    <name type="scientific">Puccinia striiformis f. sp. tritici</name>
    <dbReference type="NCBI Taxonomy" id="168172"/>
    <lineage>
        <taxon>Eukaryota</taxon>
        <taxon>Fungi</taxon>
        <taxon>Dikarya</taxon>
        <taxon>Basidiomycota</taxon>
        <taxon>Pucciniomycotina</taxon>
        <taxon>Pucciniomycetes</taxon>
        <taxon>Pucciniales</taxon>
        <taxon>Pucciniaceae</taxon>
        <taxon>Puccinia</taxon>
    </lineage>
</organism>
<evidence type="ECO:0000313" key="2">
    <source>
        <dbReference type="Proteomes" id="UP001060170"/>
    </source>
</evidence>
<gene>
    <name evidence="1" type="ORF">MJO28_002472</name>
</gene>
<reference evidence="2" key="1">
    <citation type="journal article" date="2018" name="BMC Genomics">
        <title>Genomic insights into host adaptation between the wheat stripe rust pathogen (Puccinia striiformis f. sp. tritici) and the barley stripe rust pathogen (Puccinia striiformis f. sp. hordei).</title>
        <authorList>
            <person name="Xia C."/>
            <person name="Wang M."/>
            <person name="Yin C."/>
            <person name="Cornejo O.E."/>
            <person name="Hulbert S.H."/>
            <person name="Chen X."/>
        </authorList>
    </citation>
    <scope>NUCLEOTIDE SEQUENCE [LARGE SCALE GENOMIC DNA]</scope>
    <source>
        <strain evidence="2">93-210</strain>
    </source>
</reference>
<evidence type="ECO:0000313" key="1">
    <source>
        <dbReference type="EMBL" id="KAI7958681.1"/>
    </source>
</evidence>
<sequence>MTATEVGLVDSSQEQHGLRSFFGWNKSPRNSIDVVTDWTPPIGIKYNTVPANSGKLQAVLVAKDNNALSTVGKITNQPVRPPIC</sequence>
<protein>
    <submittedName>
        <fullName evidence="1">Uncharacterized protein</fullName>
    </submittedName>
</protein>
<proteinExistence type="predicted"/>
<dbReference type="EMBL" id="CM045867">
    <property type="protein sequence ID" value="KAI7958681.1"/>
    <property type="molecule type" value="Genomic_DNA"/>
</dbReference>
<accession>A0ACC0ES22</accession>
<dbReference type="Proteomes" id="UP001060170">
    <property type="component" value="Chromosome 3"/>
</dbReference>
<reference evidence="1 2" key="3">
    <citation type="journal article" date="2022" name="Microbiol. Spectr.">
        <title>Folding features and dynamics of 3D genome architecture in plant fungal pathogens.</title>
        <authorList>
            <person name="Xia C."/>
        </authorList>
    </citation>
    <scope>NUCLEOTIDE SEQUENCE [LARGE SCALE GENOMIC DNA]</scope>
    <source>
        <strain evidence="1 2">93-210</strain>
    </source>
</reference>
<reference evidence="2" key="2">
    <citation type="journal article" date="2018" name="Mol. Plant Microbe Interact.">
        <title>Genome sequence resources for the wheat stripe rust pathogen (Puccinia striiformis f. sp. tritici) and the barley stripe rust pathogen (Puccinia striiformis f. sp. hordei).</title>
        <authorList>
            <person name="Xia C."/>
            <person name="Wang M."/>
            <person name="Yin C."/>
            <person name="Cornejo O.E."/>
            <person name="Hulbert S.H."/>
            <person name="Chen X."/>
        </authorList>
    </citation>
    <scope>NUCLEOTIDE SEQUENCE [LARGE SCALE GENOMIC DNA]</scope>
    <source>
        <strain evidence="2">93-210</strain>
    </source>
</reference>
<comment type="caution">
    <text evidence="1">The sequence shown here is derived from an EMBL/GenBank/DDBJ whole genome shotgun (WGS) entry which is preliminary data.</text>
</comment>